<dbReference type="Proteomes" id="UP000287866">
    <property type="component" value="Unassembled WGS sequence"/>
</dbReference>
<dbReference type="PANTHER" id="PTHR34599">
    <property type="entry name" value="PEROXIDASE-RELATED"/>
    <property type="match status" value="1"/>
</dbReference>
<evidence type="ECO:0000259" key="2">
    <source>
        <dbReference type="Pfam" id="PF01569"/>
    </source>
</evidence>
<protein>
    <submittedName>
        <fullName evidence="3">Vanadium-dependent haloperoxidase</fullName>
    </submittedName>
</protein>
<proteinExistence type="predicted"/>
<dbReference type="CDD" id="cd03398">
    <property type="entry name" value="PAP2_haloperoxidase"/>
    <property type="match status" value="1"/>
</dbReference>
<feature type="domain" description="Phosphatidic acid phosphatase type 2/haloperoxidase" evidence="2">
    <location>
        <begin position="325"/>
        <end position="439"/>
    </location>
</feature>
<gene>
    <name evidence="3" type="ORF">EPD83_010260</name>
</gene>
<evidence type="ECO:0000313" key="3">
    <source>
        <dbReference type="EMBL" id="NHA68431.1"/>
    </source>
</evidence>
<comment type="caution">
    <text evidence="3">The sequence shown here is derived from an EMBL/GenBank/DDBJ whole genome shotgun (WGS) entry which is preliminary data.</text>
</comment>
<reference evidence="3" key="1">
    <citation type="submission" date="2020-03" db="EMBL/GenBank/DDBJ databases">
        <title>Phycicoccus flavus sp. nov., a novel endophytic actinobacterium isolated from branch of Kandelia candel.</title>
        <authorList>
            <person name="Tuo L."/>
        </authorList>
    </citation>
    <scope>NUCLEOTIDE SEQUENCE</scope>
    <source>
        <strain evidence="3">CMS6Z-2</strain>
    </source>
</reference>
<dbReference type="RefSeq" id="WP_165566557.1">
    <property type="nucleotide sequence ID" value="NZ_SAYU02000029.1"/>
</dbReference>
<feature type="signal peptide" evidence="1">
    <location>
        <begin position="1"/>
        <end position="20"/>
    </location>
</feature>
<dbReference type="SUPFAM" id="SSF48317">
    <property type="entry name" value="Acid phosphatase/Vanadium-dependent haloperoxidase"/>
    <property type="match status" value="1"/>
</dbReference>
<evidence type="ECO:0000313" key="4">
    <source>
        <dbReference type="Proteomes" id="UP000287866"/>
    </source>
</evidence>
<dbReference type="InterPro" id="IPR052559">
    <property type="entry name" value="V-haloperoxidase"/>
</dbReference>
<feature type="chain" id="PRO_5038864303" evidence="1">
    <location>
        <begin position="21"/>
        <end position="446"/>
    </location>
</feature>
<dbReference type="Pfam" id="PF01569">
    <property type="entry name" value="PAP2"/>
    <property type="match status" value="1"/>
</dbReference>
<accession>A0A8T6R892</accession>
<sequence length="446" mass="47456">MQVSRRTVLSGGLAAGAALAAPAAYGAGGDPHAALPPSAFSSALAQEWVQALYDLTWHDDVATPLGMTPPNAARCYAYVVLGMYEAVVAGEPGLRSTGGQLDGVGAFPVPRGRVDWPMAMAQSAHDVIRHVHRGMSPARLDEITARRDRTVADRRAAGVPDPVLRRSLAHGSAVAAVVARRADADGFDGIVGLPYTPPVGPGLWESTPPNYRPAIEPYWARVRPLAMLAADEVSPVPHVPFSDDLGSAFAAQALATYRQSAANGDEERAIARFWTDNPLLSGLPSGHWLLLVGQAAAQHGLDLARTLEALARTGVALHDAFLSCWAHKYTVNLVRPISYVRRYVDPTWTTFVNTPQFPEYPSGHSVSSMAAATVLTDLLGPLPVRDDSHRDRGLPARSFASFDDAAAEAAQSRIYGGIHYPMGVEGGLAHGTAVGRLVVGRLRTRR</sequence>
<dbReference type="PANTHER" id="PTHR34599:SF1">
    <property type="entry name" value="PHOSPHATIDIC ACID PHOSPHATASE TYPE 2_HALOPEROXIDASE DOMAIN-CONTAINING PROTEIN"/>
    <property type="match status" value="1"/>
</dbReference>
<dbReference type="Gene3D" id="1.10.606.20">
    <property type="match status" value="1"/>
</dbReference>
<dbReference type="InterPro" id="IPR006311">
    <property type="entry name" value="TAT_signal"/>
</dbReference>
<organism evidence="3 4">
    <name type="scientific">Phycicoccus flavus</name>
    <dbReference type="NCBI Taxonomy" id="2502783"/>
    <lineage>
        <taxon>Bacteria</taxon>
        <taxon>Bacillati</taxon>
        <taxon>Actinomycetota</taxon>
        <taxon>Actinomycetes</taxon>
        <taxon>Micrococcales</taxon>
        <taxon>Intrasporangiaceae</taxon>
        <taxon>Phycicoccus</taxon>
    </lineage>
</organism>
<dbReference type="EMBL" id="SAYU02000029">
    <property type="protein sequence ID" value="NHA68431.1"/>
    <property type="molecule type" value="Genomic_DNA"/>
</dbReference>
<dbReference type="InterPro" id="IPR036938">
    <property type="entry name" value="PAP2/HPO_sf"/>
</dbReference>
<dbReference type="AlphaFoldDB" id="A0A8T6R892"/>
<name>A0A8T6R892_9MICO</name>
<dbReference type="InterPro" id="IPR000326">
    <property type="entry name" value="PAP2/HPO"/>
</dbReference>
<evidence type="ECO:0000256" key="1">
    <source>
        <dbReference type="SAM" id="SignalP"/>
    </source>
</evidence>
<keyword evidence="1" id="KW-0732">Signal</keyword>
<dbReference type="PROSITE" id="PS51318">
    <property type="entry name" value="TAT"/>
    <property type="match status" value="1"/>
</dbReference>
<keyword evidence="4" id="KW-1185">Reference proteome</keyword>